<dbReference type="NCBIfam" id="NF045637">
    <property type="entry name" value="carotdesatCrtDProt"/>
    <property type="match status" value="1"/>
</dbReference>
<dbReference type="NCBIfam" id="TIGR02734">
    <property type="entry name" value="crtI_fam"/>
    <property type="match status" value="1"/>
</dbReference>
<reference evidence="8 9" key="1">
    <citation type="submission" date="2017-03" db="EMBL/GenBank/DDBJ databases">
        <authorList>
            <person name="Afonso C.L."/>
            <person name="Miller P.J."/>
            <person name="Scott M.A."/>
            <person name="Spackman E."/>
            <person name="Goraichik I."/>
            <person name="Dimitrov K.M."/>
            <person name="Suarez D.L."/>
            <person name="Swayne D.E."/>
        </authorList>
    </citation>
    <scope>NUCLEOTIDE SEQUENCE [LARGE SCALE GENOMIC DNA]</scope>
    <source>
        <strain evidence="8 9">CECT 8397</strain>
    </source>
</reference>
<keyword evidence="3 5" id="KW-0125">Carotenoid biosynthesis</keyword>
<name>A0A1Y5S5C1_9RHOB</name>
<evidence type="ECO:0000256" key="2">
    <source>
        <dbReference type="ARBA" id="ARBA00006046"/>
    </source>
</evidence>
<dbReference type="InterPro" id="IPR002937">
    <property type="entry name" value="Amino_oxidase"/>
</dbReference>
<feature type="region of interest" description="Disordered" evidence="6">
    <location>
        <begin position="496"/>
        <end position="522"/>
    </location>
</feature>
<dbReference type="InterPro" id="IPR036188">
    <property type="entry name" value="FAD/NAD-bd_sf"/>
</dbReference>
<dbReference type="SUPFAM" id="SSF51905">
    <property type="entry name" value="FAD/NAD(P)-binding domain"/>
    <property type="match status" value="1"/>
</dbReference>
<dbReference type="OrthoDB" id="9774675at2"/>
<keyword evidence="4 5" id="KW-0560">Oxidoreductase</keyword>
<dbReference type="InterPro" id="IPR014105">
    <property type="entry name" value="Carotenoid/retinoid_OxRdtase"/>
</dbReference>
<dbReference type="InterPro" id="IPR054841">
    <property type="entry name" value="carotdesatCrtD"/>
</dbReference>
<proteinExistence type="inferred from homology"/>
<dbReference type="EMBL" id="FWFT01000002">
    <property type="protein sequence ID" value="SLN32894.1"/>
    <property type="molecule type" value="Genomic_DNA"/>
</dbReference>
<gene>
    <name evidence="8" type="primary">crtD</name>
    <name evidence="8" type="ORF">PSJ8397_01558</name>
</gene>
<evidence type="ECO:0000256" key="4">
    <source>
        <dbReference type="ARBA" id="ARBA00023002"/>
    </source>
</evidence>
<evidence type="ECO:0000256" key="5">
    <source>
        <dbReference type="RuleBase" id="RU362075"/>
    </source>
</evidence>
<dbReference type="RefSeq" id="WP_085863986.1">
    <property type="nucleotide sequence ID" value="NZ_FWFT01000002.1"/>
</dbReference>
<dbReference type="InterPro" id="IPR008150">
    <property type="entry name" value="Phytoene_DH_bac_CS"/>
</dbReference>
<dbReference type="PANTHER" id="PTHR43734">
    <property type="entry name" value="PHYTOENE DESATURASE"/>
    <property type="match status" value="1"/>
</dbReference>
<dbReference type="AlphaFoldDB" id="A0A1Y5S5C1"/>
<accession>A0A1Y5S5C1</accession>
<dbReference type="Gene3D" id="3.50.50.60">
    <property type="entry name" value="FAD/NAD(P)-binding domain"/>
    <property type="match status" value="2"/>
</dbReference>
<comment type="pathway">
    <text evidence="1 5">Carotenoid biosynthesis.</text>
</comment>
<evidence type="ECO:0000256" key="6">
    <source>
        <dbReference type="SAM" id="MobiDB-lite"/>
    </source>
</evidence>
<organism evidence="8 9">
    <name type="scientific">Pseudooctadecabacter jejudonensis</name>
    <dbReference type="NCBI Taxonomy" id="1391910"/>
    <lineage>
        <taxon>Bacteria</taxon>
        <taxon>Pseudomonadati</taxon>
        <taxon>Pseudomonadota</taxon>
        <taxon>Alphaproteobacteria</taxon>
        <taxon>Rhodobacterales</taxon>
        <taxon>Paracoccaceae</taxon>
        <taxon>Pseudooctadecabacter</taxon>
    </lineage>
</organism>
<dbReference type="PROSITE" id="PS00982">
    <property type="entry name" value="PHYTOENE_DH"/>
    <property type="match status" value="1"/>
</dbReference>
<feature type="compositionally biased region" description="Polar residues" evidence="6">
    <location>
        <begin position="496"/>
        <end position="510"/>
    </location>
</feature>
<evidence type="ECO:0000259" key="7">
    <source>
        <dbReference type="Pfam" id="PF01593"/>
    </source>
</evidence>
<dbReference type="GO" id="GO:0016627">
    <property type="term" value="F:oxidoreductase activity, acting on the CH-CH group of donors"/>
    <property type="evidence" value="ECO:0007669"/>
    <property type="project" value="UniProtKB-ARBA"/>
</dbReference>
<evidence type="ECO:0000313" key="8">
    <source>
        <dbReference type="EMBL" id="SLN32894.1"/>
    </source>
</evidence>
<protein>
    <submittedName>
        <fullName evidence="8">Hydroxyneurosporene desaturase</fullName>
        <ecNumber evidence="8">1.3.99.27</ecNumber>
    </submittedName>
</protein>
<feature type="domain" description="Amine oxidase" evidence="7">
    <location>
        <begin position="14"/>
        <end position="487"/>
    </location>
</feature>
<keyword evidence="9" id="KW-1185">Reference proteome</keyword>
<dbReference type="EC" id="1.3.99.27" evidence="8"/>
<dbReference type="GO" id="GO:0016117">
    <property type="term" value="P:carotenoid biosynthetic process"/>
    <property type="evidence" value="ECO:0007669"/>
    <property type="project" value="UniProtKB-KW"/>
</dbReference>
<dbReference type="Pfam" id="PF01593">
    <property type="entry name" value="Amino_oxidase"/>
    <property type="match status" value="1"/>
</dbReference>
<dbReference type="Proteomes" id="UP000193623">
    <property type="component" value="Unassembled WGS sequence"/>
</dbReference>
<evidence type="ECO:0000256" key="1">
    <source>
        <dbReference type="ARBA" id="ARBA00004829"/>
    </source>
</evidence>
<evidence type="ECO:0000256" key="3">
    <source>
        <dbReference type="ARBA" id="ARBA00022746"/>
    </source>
</evidence>
<dbReference type="PANTHER" id="PTHR43734:SF7">
    <property type="entry name" value="4,4'-DIAPONEUROSPORENE OXYGENASE"/>
    <property type="match status" value="1"/>
</dbReference>
<evidence type="ECO:0000313" key="9">
    <source>
        <dbReference type="Proteomes" id="UP000193623"/>
    </source>
</evidence>
<comment type="similarity">
    <text evidence="2 5">Belongs to the carotenoid/retinoid oxidoreductase family.</text>
</comment>
<sequence>MNKNRHIIVVGAGIGGLATALRLLATGARVTVVEAAADVGGKMRTVPSDAGPVDAGPTVLTMRWVFDDLFAAVGERLSDHVTLTADPTIARHIWSDGTTLDLMADPNMSVANVADVFGARAASEFRAFSARAERLFAAFDGPMMRAAQPSAMALTATVMKSPSLIGAMAPHKTLASLLRASFTDPKLRQLFGRYATYVGGSPYASPALLSLIWHAESTGVWAVKGGMHALAQAVHRLIVTLGAEVRPNTPVTQIRPTDSGVTVHTATETLSADAVVFNGDPRALAVGHLGPEVASAAPQTITTPRSLSADVMAFAAVPHGVPLAHHTVFFGDDPRDEFDPIARGEITCDPTLYVCAQDRGAGQSRTGLERFEIIMNAAPCAPDAQLSQERAHQCQTRILDRLQSMGLTFSPAPDASALTQPVQFNRMFPASLGSLYGQSPHGMTAGLKRPTARTPIKGLYLAGGGAHPGAGVPMATLSGQHAAEAIMQDLALTSPSRQMATPGGTSTGSVMTARAPSPSSPS</sequence>